<reference evidence="3 4" key="1">
    <citation type="submission" date="2019-03" db="EMBL/GenBank/DDBJ databases">
        <title>Porphyromonas levii Isolated from the Uterus of Dairy Cows.</title>
        <authorList>
            <person name="Francis A.M."/>
        </authorList>
    </citation>
    <scope>NUCLEOTIDE SEQUENCE [LARGE SCALE GENOMIC DNA]</scope>
    <source>
        <strain evidence="3 4">AF5678</strain>
    </source>
</reference>
<dbReference type="Pfam" id="PF08338">
    <property type="entry name" value="DUF1731"/>
    <property type="match status" value="1"/>
</dbReference>
<dbReference type="InterPro" id="IPR013549">
    <property type="entry name" value="DUF1731"/>
</dbReference>
<name>A0A4Y8WMW7_9PORP</name>
<dbReference type="InterPro" id="IPR001509">
    <property type="entry name" value="Epimerase_deHydtase"/>
</dbReference>
<dbReference type="OrthoDB" id="329806at2"/>
<dbReference type="PANTHER" id="PTHR11092:SF0">
    <property type="entry name" value="EPIMERASE FAMILY PROTEIN SDR39U1"/>
    <property type="match status" value="1"/>
</dbReference>
<keyword evidence="4" id="KW-1185">Reference proteome</keyword>
<evidence type="ECO:0000313" key="4">
    <source>
        <dbReference type="Proteomes" id="UP000297225"/>
    </source>
</evidence>
<protein>
    <submittedName>
        <fullName evidence="3">DUF1731 domain-containing protein</fullName>
    </submittedName>
</protein>
<feature type="domain" description="DUF1731" evidence="2">
    <location>
        <begin position="252"/>
        <end position="296"/>
    </location>
</feature>
<dbReference type="PANTHER" id="PTHR11092">
    <property type="entry name" value="SUGAR NUCLEOTIDE EPIMERASE RELATED"/>
    <property type="match status" value="1"/>
</dbReference>
<dbReference type="Gene3D" id="3.40.50.720">
    <property type="entry name" value="NAD(P)-binding Rossmann-like Domain"/>
    <property type="match status" value="1"/>
</dbReference>
<gene>
    <name evidence="3" type="ORF">E4P47_08595</name>
</gene>
<dbReference type="Pfam" id="PF01370">
    <property type="entry name" value="Epimerase"/>
    <property type="match status" value="1"/>
</dbReference>
<proteinExistence type="predicted"/>
<dbReference type="STRING" id="1122973.GCA_000379925_01762"/>
<dbReference type="InterPro" id="IPR036291">
    <property type="entry name" value="NAD(P)-bd_dom_sf"/>
</dbReference>
<dbReference type="SUPFAM" id="SSF51735">
    <property type="entry name" value="NAD(P)-binding Rossmann-fold domains"/>
    <property type="match status" value="1"/>
</dbReference>
<organism evidence="3 4">
    <name type="scientific">Porphyromonas levii</name>
    <dbReference type="NCBI Taxonomy" id="28114"/>
    <lineage>
        <taxon>Bacteria</taxon>
        <taxon>Pseudomonadati</taxon>
        <taxon>Bacteroidota</taxon>
        <taxon>Bacteroidia</taxon>
        <taxon>Bacteroidales</taxon>
        <taxon>Porphyromonadaceae</taxon>
        <taxon>Porphyromonas</taxon>
    </lineage>
</organism>
<sequence length="300" mass="33772">MDRVLLTGSNELLTRHFMRVYEGVYDMRLLTRHPMADNHFYWNPLKDELDPNALEGIDHIIHVGGSSESPLTLDVHHRDVLISYRAGGTALIGRMLMALGQELETFITVSSTTFYGSDTNPYIHTEASRSGHDFLAQLHSAGEEEAYILEVEALAKRSVALRFGNVLCHYGGILPHITIGSSRGIAVIYGNGDQIIPWIHVSDAARILRWAIDNDNLYGAYNCVAPDWVTYDQLSSTAAYVRRGRTYPLHLPKCLLRMARGEFSEQFLNSNRISCKHLLQTGYSFLYPDIHSALTSIYDL</sequence>
<dbReference type="EMBL" id="SPNC01000167">
    <property type="protein sequence ID" value="TFH94191.1"/>
    <property type="molecule type" value="Genomic_DNA"/>
</dbReference>
<feature type="domain" description="NAD-dependent epimerase/dehydratase" evidence="1">
    <location>
        <begin position="5"/>
        <end position="222"/>
    </location>
</feature>
<dbReference type="Proteomes" id="UP000297225">
    <property type="component" value="Unassembled WGS sequence"/>
</dbReference>
<evidence type="ECO:0000313" key="3">
    <source>
        <dbReference type="EMBL" id="TFH94191.1"/>
    </source>
</evidence>
<dbReference type="RefSeq" id="WP_134850062.1">
    <property type="nucleotide sequence ID" value="NZ_JADRGZ010000010.1"/>
</dbReference>
<evidence type="ECO:0000259" key="1">
    <source>
        <dbReference type="Pfam" id="PF01370"/>
    </source>
</evidence>
<accession>A0A4Y8WMW7</accession>
<evidence type="ECO:0000259" key="2">
    <source>
        <dbReference type="Pfam" id="PF08338"/>
    </source>
</evidence>
<dbReference type="AlphaFoldDB" id="A0A4Y8WMW7"/>
<comment type="caution">
    <text evidence="3">The sequence shown here is derived from an EMBL/GenBank/DDBJ whole genome shotgun (WGS) entry which is preliminary data.</text>
</comment>